<protein>
    <recommendedName>
        <fullName evidence="4">ACB domain-containing protein</fullName>
    </recommendedName>
</protein>
<proteinExistence type="predicted"/>
<feature type="compositionally biased region" description="Acidic residues" evidence="1">
    <location>
        <begin position="1"/>
        <end position="11"/>
    </location>
</feature>
<name>A0A498SCW7_ACAVI</name>
<dbReference type="Gene3D" id="1.20.80.10">
    <property type="match status" value="1"/>
</dbReference>
<evidence type="ECO:0008006" key="4">
    <source>
        <dbReference type="Google" id="ProtNLM"/>
    </source>
</evidence>
<gene>
    <name evidence="2" type="ORF">NAV_LOCUS4486</name>
</gene>
<dbReference type="Proteomes" id="UP000276991">
    <property type="component" value="Unassembled WGS sequence"/>
</dbReference>
<dbReference type="EMBL" id="UPTC01000672">
    <property type="protein sequence ID" value="VBB29689.1"/>
    <property type="molecule type" value="Genomic_DNA"/>
</dbReference>
<dbReference type="SUPFAM" id="SSF47031">
    <property type="entry name" value="Second domain of FERM"/>
    <property type="match status" value="1"/>
</dbReference>
<dbReference type="STRING" id="6277.A0A498SCW7"/>
<organism evidence="2 3">
    <name type="scientific">Acanthocheilonema viteae</name>
    <name type="common">Filarial nematode worm</name>
    <name type="synonym">Dipetalonema viteae</name>
    <dbReference type="NCBI Taxonomy" id="6277"/>
    <lineage>
        <taxon>Eukaryota</taxon>
        <taxon>Metazoa</taxon>
        <taxon>Ecdysozoa</taxon>
        <taxon>Nematoda</taxon>
        <taxon>Chromadorea</taxon>
        <taxon>Rhabditida</taxon>
        <taxon>Spirurina</taxon>
        <taxon>Spiruromorpha</taxon>
        <taxon>Filarioidea</taxon>
        <taxon>Onchocercidae</taxon>
        <taxon>Acanthocheilonema</taxon>
    </lineage>
</organism>
<dbReference type="InterPro" id="IPR019748">
    <property type="entry name" value="FERM_central"/>
</dbReference>
<dbReference type="InterPro" id="IPR035963">
    <property type="entry name" value="FERM_2"/>
</dbReference>
<dbReference type="CDD" id="cd14473">
    <property type="entry name" value="FERM_B-lobe"/>
    <property type="match status" value="1"/>
</dbReference>
<feature type="region of interest" description="Disordered" evidence="1">
    <location>
        <begin position="1"/>
        <end position="62"/>
    </location>
</feature>
<evidence type="ECO:0000313" key="3">
    <source>
        <dbReference type="Proteomes" id="UP000276991"/>
    </source>
</evidence>
<evidence type="ECO:0000256" key="1">
    <source>
        <dbReference type="SAM" id="MobiDB-lite"/>
    </source>
</evidence>
<dbReference type="AlphaFoldDB" id="A0A498SCW7"/>
<evidence type="ECO:0000313" key="2">
    <source>
        <dbReference type="EMBL" id="VBB29689.1"/>
    </source>
</evidence>
<feature type="compositionally biased region" description="Polar residues" evidence="1">
    <location>
        <begin position="12"/>
        <end position="23"/>
    </location>
</feature>
<reference evidence="2 3" key="1">
    <citation type="submission" date="2018-08" db="EMBL/GenBank/DDBJ databases">
        <authorList>
            <person name="Laetsch R D."/>
            <person name="Stevens L."/>
            <person name="Kumar S."/>
            <person name="Blaxter L. M."/>
        </authorList>
    </citation>
    <scope>NUCLEOTIDE SEQUENCE [LARGE SCALE GENOMIC DNA]</scope>
</reference>
<keyword evidence="3" id="KW-1185">Reference proteome</keyword>
<sequence length="298" mass="34547">MSYTSDCDESDYFNNHWTSNGSERSIPKMSSEGSSDEIDGEAELNVTEEYNRSELSPPGSDLELSFASSNIYSANSRTSSIISEHNANKQAPIDRAIDEIPGLVNDDFTDDTEFSDDKKSEKELSNEVDDEFVMKQLEKLIVRRNKKDNEARLRWLTFLREQKEAEEEAKQFQAYWKRRHQEDKDLWRDKDFANAIYKMCRAGYKGKHGHFDVPEQILQQMNALYMQITVGDYGLNEADSNCTVIYVSIFSDGNKRLKCAKEWEKLKGKTKIDCQKEFIKLTNRTITMYGWNPPDGWL</sequence>
<dbReference type="InterPro" id="IPR014352">
    <property type="entry name" value="FERM/acyl-CoA-bd_prot_sf"/>
</dbReference>
<dbReference type="OrthoDB" id="5843584at2759"/>
<accession>A0A498SCW7</accession>